<reference evidence="2 3" key="1">
    <citation type="submission" date="2016-10" db="EMBL/GenBank/DDBJ databases">
        <title>The whole genome sequencing and assembly of Bacillus simplex DSM 1321 strain.</title>
        <authorList>
            <person name="Park M.-K."/>
            <person name="Lee Y.-J."/>
            <person name="Yi H."/>
            <person name="Bahn Y.-S."/>
            <person name="Kim J.F."/>
            <person name="Lee D.-W."/>
        </authorList>
    </citation>
    <scope>NUCLEOTIDE SEQUENCE [LARGE SCALE GENOMIC DNA]</scope>
    <source>
        <strain evidence="2 3">DSM 1321</strain>
    </source>
</reference>
<feature type="domain" description="AraC effector-binding" evidence="1">
    <location>
        <begin position="1"/>
        <end position="131"/>
    </location>
</feature>
<dbReference type="InterPro" id="IPR029441">
    <property type="entry name" value="Cass2"/>
</dbReference>
<dbReference type="GeneID" id="56476168"/>
<dbReference type="InterPro" id="IPR053182">
    <property type="entry name" value="YobU-like_regulator"/>
</dbReference>
<accession>A0A223EP12</accession>
<protein>
    <recommendedName>
        <fullName evidence="1">AraC effector-binding domain-containing protein</fullName>
    </recommendedName>
</protein>
<dbReference type="Pfam" id="PF14526">
    <property type="entry name" value="Cass2"/>
    <property type="match status" value="1"/>
</dbReference>
<dbReference type="InterPro" id="IPR010499">
    <property type="entry name" value="AraC_E-bd"/>
</dbReference>
<dbReference type="Proteomes" id="UP000214618">
    <property type="component" value="Chromosome"/>
</dbReference>
<dbReference type="RefSeq" id="WP_063233735.1">
    <property type="nucleotide sequence ID" value="NZ_BCVO01000012.1"/>
</dbReference>
<dbReference type="Gene3D" id="3.20.80.10">
    <property type="entry name" value="Regulatory factor, effector binding domain"/>
    <property type="match status" value="1"/>
</dbReference>
<dbReference type="InterPro" id="IPR011256">
    <property type="entry name" value="Reg_factor_effector_dom_sf"/>
</dbReference>
<dbReference type="PANTHER" id="PTHR36444:SF2">
    <property type="entry name" value="TRANSCRIPTIONAL REGULATOR PROTEIN YOBU-RELATED"/>
    <property type="match status" value="1"/>
</dbReference>
<dbReference type="SUPFAM" id="SSF55136">
    <property type="entry name" value="Probable bacterial effector-binding domain"/>
    <property type="match status" value="1"/>
</dbReference>
<evidence type="ECO:0000259" key="1">
    <source>
        <dbReference type="SMART" id="SM00871"/>
    </source>
</evidence>
<evidence type="ECO:0000313" key="2">
    <source>
        <dbReference type="EMBL" id="ASS96972.1"/>
    </source>
</evidence>
<dbReference type="PANTHER" id="PTHR36444">
    <property type="entry name" value="TRANSCRIPTIONAL REGULATOR PROTEIN YOBU-RELATED"/>
    <property type="match status" value="1"/>
</dbReference>
<dbReference type="AlphaFoldDB" id="A0A223EP12"/>
<proteinExistence type="predicted"/>
<name>A0A223EP12_9BACI</name>
<sequence>MSKEVYMIGEIRTNNFSDKELFEKIESLWSKTNDLNIENDMKYGIYHHYESNYRGDYTLTVATETPVSNEKFVIPDQEYAVFECLQDEHSIGETWKKIWQLEEEKKLNRKYSLDFEKYYPDGKVEIHIVIL</sequence>
<evidence type="ECO:0000313" key="3">
    <source>
        <dbReference type="Proteomes" id="UP000214618"/>
    </source>
</evidence>
<dbReference type="SMART" id="SM00871">
    <property type="entry name" value="AraC_E_bind"/>
    <property type="match status" value="1"/>
</dbReference>
<organism evidence="2 3">
    <name type="scientific">Peribacillus simplex NBRC 15720 = DSM 1321</name>
    <dbReference type="NCBI Taxonomy" id="1349754"/>
    <lineage>
        <taxon>Bacteria</taxon>
        <taxon>Bacillati</taxon>
        <taxon>Bacillota</taxon>
        <taxon>Bacilli</taxon>
        <taxon>Bacillales</taxon>
        <taxon>Bacillaceae</taxon>
        <taxon>Peribacillus</taxon>
    </lineage>
</organism>
<dbReference type="EMBL" id="CP017704">
    <property type="protein sequence ID" value="ASS96972.1"/>
    <property type="molecule type" value="Genomic_DNA"/>
</dbReference>
<gene>
    <name evidence="2" type="ORF">BS1321_25575</name>
</gene>